<dbReference type="RefSeq" id="WP_072552968.1">
    <property type="nucleotide sequence ID" value="NZ_CP018153.1"/>
</dbReference>
<proteinExistence type="inferred from homology"/>
<dbReference type="SMART" id="SM00827">
    <property type="entry name" value="PKS_AT"/>
    <property type="match status" value="1"/>
</dbReference>
<name>A0A1L3J5E3_9FLAO</name>
<comment type="catalytic activity">
    <reaction evidence="5 6">
        <text>holo-[ACP] + malonyl-CoA = malonyl-[ACP] + CoA</text>
        <dbReference type="Rhea" id="RHEA:41792"/>
        <dbReference type="Rhea" id="RHEA-COMP:9623"/>
        <dbReference type="Rhea" id="RHEA-COMP:9685"/>
        <dbReference type="ChEBI" id="CHEBI:57287"/>
        <dbReference type="ChEBI" id="CHEBI:57384"/>
        <dbReference type="ChEBI" id="CHEBI:64479"/>
        <dbReference type="ChEBI" id="CHEBI:78449"/>
        <dbReference type="EC" id="2.3.1.39"/>
    </reaction>
</comment>
<dbReference type="InterPro" id="IPR016036">
    <property type="entry name" value="Malonyl_transacylase_ACP-bd"/>
</dbReference>
<dbReference type="Gene3D" id="3.40.366.10">
    <property type="entry name" value="Malonyl-Coenzyme A Acyl Carrier Protein, domain 2"/>
    <property type="match status" value="1"/>
</dbReference>
<dbReference type="KEGG" id="grl:LPB144_07825"/>
<dbReference type="PANTHER" id="PTHR42681">
    <property type="entry name" value="MALONYL-COA-ACYL CARRIER PROTEIN TRANSACYLASE, MITOCHONDRIAL"/>
    <property type="match status" value="1"/>
</dbReference>
<dbReference type="FunFam" id="3.30.70.250:FF:000001">
    <property type="entry name" value="Malonyl CoA-acyl carrier protein transacylase"/>
    <property type="match status" value="1"/>
</dbReference>
<evidence type="ECO:0000256" key="5">
    <source>
        <dbReference type="ARBA" id="ARBA00048462"/>
    </source>
</evidence>
<accession>A0A1L3J5E3</accession>
<feature type="domain" description="Malonyl-CoA:ACP transacylase (MAT)" evidence="8">
    <location>
        <begin position="5"/>
        <end position="293"/>
    </location>
</feature>
<evidence type="ECO:0000256" key="7">
    <source>
        <dbReference type="PIRSR" id="PIRSR000446-1"/>
    </source>
</evidence>
<organism evidence="9 10">
    <name type="scientific">Christiangramia salexigens</name>
    <dbReference type="NCBI Taxonomy" id="1913577"/>
    <lineage>
        <taxon>Bacteria</taxon>
        <taxon>Pseudomonadati</taxon>
        <taxon>Bacteroidota</taxon>
        <taxon>Flavobacteriia</taxon>
        <taxon>Flavobacteriales</taxon>
        <taxon>Flavobacteriaceae</taxon>
        <taxon>Christiangramia</taxon>
    </lineage>
</organism>
<dbReference type="EMBL" id="CP018153">
    <property type="protein sequence ID" value="APG60322.1"/>
    <property type="molecule type" value="Genomic_DNA"/>
</dbReference>
<dbReference type="EC" id="2.3.1.39" evidence="1 6"/>
<dbReference type="InterPro" id="IPR024925">
    <property type="entry name" value="Malonyl_CoA-ACP_transAc"/>
</dbReference>
<dbReference type="Proteomes" id="UP000182510">
    <property type="component" value="Chromosome"/>
</dbReference>
<dbReference type="InterPro" id="IPR004410">
    <property type="entry name" value="Malonyl_CoA-ACP_transAc_FabD"/>
</dbReference>
<evidence type="ECO:0000313" key="9">
    <source>
        <dbReference type="EMBL" id="APG60322.1"/>
    </source>
</evidence>
<dbReference type="SUPFAM" id="SSF55048">
    <property type="entry name" value="Probable ACP-binding domain of malonyl-CoA ACP transacylase"/>
    <property type="match status" value="1"/>
</dbReference>
<evidence type="ECO:0000313" key="10">
    <source>
        <dbReference type="Proteomes" id="UP000182510"/>
    </source>
</evidence>
<evidence type="ECO:0000256" key="6">
    <source>
        <dbReference type="PIRNR" id="PIRNR000446"/>
    </source>
</evidence>
<keyword evidence="3 6" id="KW-0808">Transferase</keyword>
<evidence type="ECO:0000256" key="1">
    <source>
        <dbReference type="ARBA" id="ARBA00013258"/>
    </source>
</evidence>
<dbReference type="OrthoDB" id="9805460at2"/>
<evidence type="ECO:0000259" key="8">
    <source>
        <dbReference type="SMART" id="SM00827"/>
    </source>
</evidence>
<evidence type="ECO:0000256" key="4">
    <source>
        <dbReference type="ARBA" id="ARBA00023315"/>
    </source>
</evidence>
<dbReference type="InterPro" id="IPR050858">
    <property type="entry name" value="Mal-CoA-ACP_Trans/PKS_FabD"/>
</dbReference>
<dbReference type="GO" id="GO:0006633">
    <property type="term" value="P:fatty acid biosynthetic process"/>
    <property type="evidence" value="ECO:0007669"/>
    <property type="project" value="TreeGrafter"/>
</dbReference>
<feature type="active site" evidence="7">
    <location>
        <position position="88"/>
    </location>
</feature>
<dbReference type="InterPro" id="IPR016035">
    <property type="entry name" value="Acyl_Trfase/lysoPLipase"/>
</dbReference>
<dbReference type="NCBIfam" id="TIGR00128">
    <property type="entry name" value="fabD"/>
    <property type="match status" value="1"/>
</dbReference>
<dbReference type="InterPro" id="IPR014043">
    <property type="entry name" value="Acyl_transferase_dom"/>
</dbReference>
<dbReference type="Gene3D" id="3.30.70.250">
    <property type="entry name" value="Malonyl-CoA ACP transacylase, ACP-binding"/>
    <property type="match status" value="1"/>
</dbReference>
<dbReference type="GO" id="GO:0005829">
    <property type="term" value="C:cytosol"/>
    <property type="evidence" value="ECO:0007669"/>
    <property type="project" value="TreeGrafter"/>
</dbReference>
<reference evidence="9 10" key="1">
    <citation type="submission" date="2016-11" db="EMBL/GenBank/DDBJ databases">
        <title>Gramella sp. LPB0144 isolated from marine environment.</title>
        <authorList>
            <person name="Kim E."/>
            <person name="Yi H."/>
        </authorList>
    </citation>
    <scope>NUCLEOTIDE SEQUENCE [LARGE SCALE GENOMIC DNA]</scope>
    <source>
        <strain evidence="9 10">LPB0144</strain>
    </source>
</reference>
<protein>
    <recommendedName>
        <fullName evidence="2 6">Malonyl CoA-acyl carrier protein transacylase</fullName>
        <ecNumber evidence="1 6">2.3.1.39</ecNumber>
    </recommendedName>
</protein>
<keyword evidence="4 6" id="KW-0012">Acyltransferase</keyword>
<feature type="active site" evidence="7">
    <location>
        <position position="195"/>
    </location>
</feature>
<sequence>MKAYVFPGQGAQFSGMGLDLYEKSAKAKDLFHQANDILGFSITDTMFSGSAEDLKQTNVTQPAVFLHSVILSKVLGEDFKPDMVAGHSLGEFSALVANGVLSFEDGLKLVSQRAQAMQRACEVTPSTMAAVLGMEDELVEAVCAETEGVVVAANYNCPGQLVISGAYDAVERACENLKERGAKRAMILPVGGAFHSPLMEPARQDLANAIENATFNNPICPVYQNVSTFAVTKPDEIKKNLVFQLTAPVKWTQSVQNMIKDGATSFTEVGPGKVLQGLVKKIDRSMETASAGIE</sequence>
<dbReference type="PANTHER" id="PTHR42681:SF1">
    <property type="entry name" value="MALONYL-COA-ACYL CARRIER PROTEIN TRANSACYLASE, MITOCHONDRIAL"/>
    <property type="match status" value="1"/>
</dbReference>
<dbReference type="InterPro" id="IPR001227">
    <property type="entry name" value="Ac_transferase_dom_sf"/>
</dbReference>
<comment type="similarity">
    <text evidence="6">Belongs to the fabD family.</text>
</comment>
<dbReference type="AlphaFoldDB" id="A0A1L3J5E3"/>
<dbReference type="Pfam" id="PF00698">
    <property type="entry name" value="Acyl_transf_1"/>
    <property type="match status" value="1"/>
</dbReference>
<dbReference type="GO" id="GO:0004314">
    <property type="term" value="F:[acyl-carrier-protein] S-malonyltransferase activity"/>
    <property type="evidence" value="ECO:0007669"/>
    <property type="project" value="UniProtKB-EC"/>
</dbReference>
<evidence type="ECO:0000256" key="2">
    <source>
        <dbReference type="ARBA" id="ARBA00018953"/>
    </source>
</evidence>
<evidence type="ECO:0000256" key="3">
    <source>
        <dbReference type="ARBA" id="ARBA00022679"/>
    </source>
</evidence>
<dbReference type="PIRSF" id="PIRSF000446">
    <property type="entry name" value="Mct"/>
    <property type="match status" value="1"/>
</dbReference>
<dbReference type="SUPFAM" id="SSF52151">
    <property type="entry name" value="FabD/lysophospholipase-like"/>
    <property type="match status" value="1"/>
</dbReference>
<dbReference type="STRING" id="1913577.LPB144_07825"/>
<keyword evidence="10" id="KW-1185">Reference proteome</keyword>
<gene>
    <name evidence="9" type="ORF">LPB144_07825</name>
</gene>